<dbReference type="InterPro" id="IPR000305">
    <property type="entry name" value="GIY-YIG_endonuc"/>
</dbReference>
<dbReference type="PANTHER" id="PTHR34477:SF5">
    <property type="entry name" value="BSL5627 PROTEIN"/>
    <property type="match status" value="1"/>
</dbReference>
<accession>A0A2G9YV46</accession>
<evidence type="ECO:0000259" key="2">
    <source>
        <dbReference type="PROSITE" id="PS50164"/>
    </source>
</evidence>
<proteinExistence type="inferred from homology"/>
<dbReference type="PANTHER" id="PTHR34477">
    <property type="entry name" value="UPF0213 PROTEIN YHBQ"/>
    <property type="match status" value="1"/>
</dbReference>
<dbReference type="PROSITE" id="PS50164">
    <property type="entry name" value="GIY_YIG"/>
    <property type="match status" value="1"/>
</dbReference>
<evidence type="ECO:0000256" key="1">
    <source>
        <dbReference type="ARBA" id="ARBA00007435"/>
    </source>
</evidence>
<dbReference type="Proteomes" id="UP000229976">
    <property type="component" value="Unassembled WGS sequence"/>
</dbReference>
<comment type="caution">
    <text evidence="3">The sequence shown here is derived from an EMBL/GenBank/DDBJ whole genome shotgun (WGS) entry which is preliminary data.</text>
</comment>
<dbReference type="InterPro" id="IPR035901">
    <property type="entry name" value="GIY-YIG_endonuc_sf"/>
</dbReference>
<name>A0A2G9YV46_9BACT</name>
<reference evidence="3 4" key="1">
    <citation type="submission" date="2017-09" db="EMBL/GenBank/DDBJ databases">
        <title>Depth-based differentiation of microbial function through sediment-hosted aquifers and enrichment of novel symbionts in the deep terrestrial subsurface.</title>
        <authorList>
            <person name="Probst A.J."/>
            <person name="Ladd B."/>
            <person name="Jarett J.K."/>
            <person name="Geller-Mcgrath D.E."/>
            <person name="Sieber C.M."/>
            <person name="Emerson J.B."/>
            <person name="Anantharaman K."/>
            <person name="Thomas B.C."/>
            <person name="Malmstrom R."/>
            <person name="Stieglmeier M."/>
            <person name="Klingl A."/>
            <person name="Woyke T."/>
            <person name="Ryan C.M."/>
            <person name="Banfield J.F."/>
        </authorList>
    </citation>
    <scope>NUCLEOTIDE SEQUENCE [LARGE SCALE GENOMIC DNA]</scope>
    <source>
        <strain evidence="3">CG23_combo_of_CG06-09_8_20_14_all_39_17</strain>
    </source>
</reference>
<feature type="domain" description="GIY-YIG" evidence="2">
    <location>
        <begin position="1"/>
        <end position="75"/>
    </location>
</feature>
<evidence type="ECO:0000313" key="3">
    <source>
        <dbReference type="EMBL" id="PIP23126.1"/>
    </source>
</evidence>
<sequence>MYYVYVLRSLKDKKLYTGHTNNLSERIEEYNKGLAKSTKNRRPFELLYYEASNILEDAVKREKSLKTGFGRAYLKRRISGL</sequence>
<dbReference type="Pfam" id="PF01541">
    <property type="entry name" value="GIY-YIG"/>
    <property type="match status" value="1"/>
</dbReference>
<dbReference type="AlphaFoldDB" id="A0A2G9YV46"/>
<protein>
    <submittedName>
        <fullName evidence="3">Excinuclease ABC subunit C</fullName>
    </submittedName>
</protein>
<dbReference type="SMART" id="SM00465">
    <property type="entry name" value="GIYc"/>
    <property type="match status" value="1"/>
</dbReference>
<comment type="similarity">
    <text evidence="1">Belongs to the UPF0213 family.</text>
</comment>
<dbReference type="InterPro" id="IPR050190">
    <property type="entry name" value="UPF0213_domain"/>
</dbReference>
<dbReference type="Gene3D" id="3.40.1440.10">
    <property type="entry name" value="GIY-YIG endonuclease"/>
    <property type="match status" value="1"/>
</dbReference>
<organism evidence="3 4">
    <name type="scientific">Candidatus Nealsonbacteria bacterium CG23_combo_of_CG06-09_8_20_14_all_39_17</name>
    <dbReference type="NCBI Taxonomy" id="1974722"/>
    <lineage>
        <taxon>Bacteria</taxon>
        <taxon>Candidatus Nealsoniibacteriota</taxon>
    </lineage>
</organism>
<gene>
    <name evidence="3" type="ORF">COX37_00195</name>
</gene>
<dbReference type="SUPFAM" id="SSF82771">
    <property type="entry name" value="GIY-YIG endonuclease"/>
    <property type="match status" value="1"/>
</dbReference>
<evidence type="ECO:0000313" key="4">
    <source>
        <dbReference type="Proteomes" id="UP000229976"/>
    </source>
</evidence>
<dbReference type="EMBL" id="PCRO01000004">
    <property type="protein sequence ID" value="PIP23126.1"/>
    <property type="molecule type" value="Genomic_DNA"/>
</dbReference>